<dbReference type="SUPFAM" id="SSF53474">
    <property type="entry name" value="alpha/beta-Hydrolases"/>
    <property type="match status" value="1"/>
</dbReference>
<dbReference type="InterPro" id="IPR029058">
    <property type="entry name" value="AB_hydrolase_fold"/>
</dbReference>
<name>A0A4R0RMN8_9APHY</name>
<evidence type="ECO:0000313" key="2">
    <source>
        <dbReference type="EMBL" id="TCD65108.1"/>
    </source>
</evidence>
<dbReference type="EMBL" id="RWJN01000198">
    <property type="protein sequence ID" value="TCD65108.1"/>
    <property type="molecule type" value="Genomic_DNA"/>
</dbReference>
<evidence type="ECO:0008006" key="4">
    <source>
        <dbReference type="Google" id="ProtNLM"/>
    </source>
</evidence>
<dbReference type="AlphaFoldDB" id="A0A4R0RMN8"/>
<dbReference type="Gene3D" id="3.40.50.1820">
    <property type="entry name" value="alpha/beta hydrolase"/>
    <property type="match status" value="1"/>
</dbReference>
<evidence type="ECO:0000256" key="1">
    <source>
        <dbReference type="SAM" id="MobiDB-lite"/>
    </source>
</evidence>
<reference evidence="2 3" key="1">
    <citation type="submission" date="2018-11" db="EMBL/GenBank/DDBJ databases">
        <title>Genome assembly of Steccherinum ochraceum LE-BIN_3174, the white-rot fungus of the Steccherinaceae family (The Residual Polyporoid clade, Polyporales, Basidiomycota).</title>
        <authorList>
            <person name="Fedorova T.V."/>
            <person name="Glazunova O.A."/>
            <person name="Landesman E.O."/>
            <person name="Moiseenko K.V."/>
            <person name="Psurtseva N.V."/>
            <person name="Savinova O.S."/>
            <person name="Shakhova N.V."/>
            <person name="Tyazhelova T.V."/>
            <person name="Vasina D.V."/>
        </authorList>
    </citation>
    <scope>NUCLEOTIDE SEQUENCE [LARGE SCALE GENOMIC DNA]</scope>
    <source>
        <strain evidence="2 3">LE-BIN_3174</strain>
    </source>
</reference>
<accession>A0A4R0RMN8</accession>
<protein>
    <recommendedName>
        <fullName evidence="4">Ectomycorrhiza-regulated esterase</fullName>
    </recommendedName>
</protein>
<keyword evidence="3" id="KW-1185">Reference proteome</keyword>
<comment type="caution">
    <text evidence="2">The sequence shown here is derived from an EMBL/GenBank/DDBJ whole genome shotgun (WGS) entry which is preliminary data.</text>
</comment>
<dbReference type="STRING" id="92696.A0A4R0RMN8"/>
<gene>
    <name evidence="2" type="ORF">EIP91_003082</name>
</gene>
<dbReference type="OrthoDB" id="9988524at2759"/>
<organism evidence="2 3">
    <name type="scientific">Steccherinum ochraceum</name>
    <dbReference type="NCBI Taxonomy" id="92696"/>
    <lineage>
        <taxon>Eukaryota</taxon>
        <taxon>Fungi</taxon>
        <taxon>Dikarya</taxon>
        <taxon>Basidiomycota</taxon>
        <taxon>Agaricomycotina</taxon>
        <taxon>Agaricomycetes</taxon>
        <taxon>Polyporales</taxon>
        <taxon>Steccherinaceae</taxon>
        <taxon>Steccherinum</taxon>
    </lineage>
</organism>
<proteinExistence type="predicted"/>
<feature type="compositionally biased region" description="Polar residues" evidence="1">
    <location>
        <begin position="1"/>
        <end position="11"/>
    </location>
</feature>
<evidence type="ECO:0000313" key="3">
    <source>
        <dbReference type="Proteomes" id="UP000292702"/>
    </source>
</evidence>
<feature type="region of interest" description="Disordered" evidence="1">
    <location>
        <begin position="1"/>
        <end position="23"/>
    </location>
</feature>
<dbReference type="Proteomes" id="UP000292702">
    <property type="component" value="Unassembled WGS sequence"/>
</dbReference>
<sequence>MSESVSTTGNTVPPPEQTSKKTTKLFIPVTNSTDRDVVLCGVLEQLAPDEPTQGRKLALIAHGTMGHKDYLFQKRLALRLPIDSFRLDFRGNHESNGPFRFGGFAWDVEDLHAVAAYLTTQYGYTIDLLVGHSRGVVDLFRWICTSELAKDVRGFVNVSGRYRMPKIRDNLTEAERELLVTQGSYVVKAIVARKPFECTVTNADLDEFSSFDSSLVWEQFPPTTHALTLHGLKDQVVPPFDATIYARVLGARRPGTHNLCFVEDADHNFTGLSDFVVINVLEWFQQLERGQLKTGIWQTGVRGKL</sequence>